<keyword evidence="6 11" id="KW-0472">Membrane</keyword>
<feature type="transmembrane region" description="Helical" evidence="11">
    <location>
        <begin position="276"/>
        <end position="296"/>
    </location>
</feature>
<accession>A0A921GY71</accession>
<evidence type="ECO:0000256" key="1">
    <source>
        <dbReference type="ARBA" id="ARBA00004236"/>
    </source>
</evidence>
<proteinExistence type="inferred from homology"/>
<name>A0A921GY71_9STAP</name>
<feature type="transmembrane region" description="Helical" evidence="11">
    <location>
        <begin position="302"/>
        <end position="322"/>
    </location>
</feature>
<keyword evidence="5" id="KW-0125">Carotenoid biosynthesis</keyword>
<dbReference type="Proteomes" id="UP000706163">
    <property type="component" value="Unassembled WGS sequence"/>
</dbReference>
<evidence type="ECO:0000256" key="11">
    <source>
        <dbReference type="SAM" id="Phobius"/>
    </source>
</evidence>
<dbReference type="GO" id="GO:0016117">
    <property type="term" value="P:carotenoid biosynthetic process"/>
    <property type="evidence" value="ECO:0007669"/>
    <property type="project" value="UniProtKB-KW"/>
</dbReference>
<keyword evidence="4" id="KW-0808">Transferase</keyword>
<feature type="transmembrane region" description="Helical" evidence="11">
    <location>
        <begin position="329"/>
        <end position="350"/>
    </location>
</feature>
<dbReference type="PANTHER" id="PTHR43646">
    <property type="entry name" value="GLYCOSYLTRANSFERASE"/>
    <property type="match status" value="1"/>
</dbReference>
<organism evidence="13 14">
    <name type="scientific">Staphylococcus kloosii</name>
    <dbReference type="NCBI Taxonomy" id="29384"/>
    <lineage>
        <taxon>Bacteria</taxon>
        <taxon>Bacillati</taxon>
        <taxon>Bacillota</taxon>
        <taxon>Bacilli</taxon>
        <taxon>Bacillales</taxon>
        <taxon>Staphylococcaceae</taxon>
        <taxon>Staphylococcus</taxon>
    </lineage>
</organism>
<gene>
    <name evidence="13" type="ORF">K8V85_01415</name>
</gene>
<evidence type="ECO:0000256" key="6">
    <source>
        <dbReference type="ARBA" id="ARBA00023136"/>
    </source>
</evidence>
<evidence type="ECO:0000313" key="14">
    <source>
        <dbReference type="Proteomes" id="UP000706163"/>
    </source>
</evidence>
<evidence type="ECO:0000256" key="10">
    <source>
        <dbReference type="ARBA" id="ARBA00040345"/>
    </source>
</evidence>
<comment type="pathway">
    <text evidence="8">Carotenoid biosynthesis; staphyloxanthin biosynthesis; staphyloxanthin from farnesyl diphosphate: step 4/5.</text>
</comment>
<feature type="domain" description="Glycosyltransferase 2-like" evidence="12">
    <location>
        <begin position="44"/>
        <end position="150"/>
    </location>
</feature>
<comment type="similarity">
    <text evidence="9">Belongs to the glycosyltransferase 2 family. CrtQ subfamily.</text>
</comment>
<keyword evidence="3" id="KW-0328">Glycosyltransferase</keyword>
<dbReference type="GO" id="GO:0005886">
    <property type="term" value="C:plasma membrane"/>
    <property type="evidence" value="ECO:0007669"/>
    <property type="project" value="UniProtKB-SubCell"/>
</dbReference>
<reference evidence="13" key="1">
    <citation type="journal article" date="2021" name="PeerJ">
        <title>Extensive microbial diversity within the chicken gut microbiome revealed by metagenomics and culture.</title>
        <authorList>
            <person name="Gilroy R."/>
            <person name="Ravi A."/>
            <person name="Getino M."/>
            <person name="Pursley I."/>
            <person name="Horton D.L."/>
            <person name="Alikhan N.F."/>
            <person name="Baker D."/>
            <person name="Gharbi K."/>
            <person name="Hall N."/>
            <person name="Watson M."/>
            <person name="Adriaenssens E.M."/>
            <person name="Foster-Nyarko E."/>
            <person name="Jarju S."/>
            <person name="Secka A."/>
            <person name="Antonio M."/>
            <person name="Oren A."/>
            <person name="Chaudhuri R.R."/>
            <person name="La Ragione R."/>
            <person name="Hildebrand F."/>
            <person name="Pallen M.J."/>
        </authorList>
    </citation>
    <scope>NUCLEOTIDE SEQUENCE</scope>
    <source>
        <strain evidence="13">CHK149-3286</strain>
    </source>
</reference>
<dbReference type="CDD" id="cd00761">
    <property type="entry name" value="Glyco_tranf_GTA_type"/>
    <property type="match status" value="1"/>
</dbReference>
<protein>
    <recommendedName>
        <fullName evidence="10">4,4'-diaponeurosporenoate glycosyltransferase</fullName>
    </recommendedName>
</protein>
<evidence type="ECO:0000256" key="3">
    <source>
        <dbReference type="ARBA" id="ARBA00022676"/>
    </source>
</evidence>
<dbReference type="EMBL" id="DYVT01000017">
    <property type="protein sequence ID" value="HJF66946.1"/>
    <property type="molecule type" value="Genomic_DNA"/>
</dbReference>
<keyword evidence="11" id="KW-0812">Transmembrane</keyword>
<reference evidence="13" key="2">
    <citation type="submission" date="2021-09" db="EMBL/GenBank/DDBJ databases">
        <authorList>
            <person name="Gilroy R."/>
        </authorList>
    </citation>
    <scope>NUCLEOTIDE SEQUENCE</scope>
    <source>
        <strain evidence="13">CHK149-3286</strain>
    </source>
</reference>
<dbReference type="AlphaFoldDB" id="A0A921GY71"/>
<evidence type="ECO:0000256" key="4">
    <source>
        <dbReference type="ARBA" id="ARBA00022679"/>
    </source>
</evidence>
<evidence type="ECO:0000313" key="13">
    <source>
        <dbReference type="EMBL" id="HJF66946.1"/>
    </source>
</evidence>
<evidence type="ECO:0000256" key="8">
    <source>
        <dbReference type="ARBA" id="ARBA00037904"/>
    </source>
</evidence>
<sequence length="372" mass="42717">MVTAIIICILIILLLCAMLSGFLMFRYRRRIKFEHNPADFYEATVIIPARDEVNNLPQLLTSLNKYEGLEIIVMDDQSTDNTKDIAKSYGVKVYDVPQNKGWSGKSYACWEGAKRAQHSLLLFLDADVRLAQRYSIEYIFHQYKHQNYRGLLTIQPYHRISKLYENFSAIFNLMTVIGLNVFSYNATVDDEKGAFGPILCTNKADYVKTKGHYNARHSIIEGFAISKAYNNMHLPVELFEGVGVADFRMYPNGLSELIGGWSKHIAAGSSITKKSVIRLILTWLSGSFLSLIILILAMTFNIGQILFCVALYTIYSLQFTFFMRRIGNFNVLVLFLFHPILFLFFIVIFAKSWIDINLLKTVKWKGRKIKTK</sequence>
<dbReference type="PANTHER" id="PTHR43646:SF2">
    <property type="entry name" value="GLYCOSYLTRANSFERASE 2-LIKE DOMAIN-CONTAINING PROTEIN"/>
    <property type="match status" value="1"/>
</dbReference>
<comment type="caution">
    <text evidence="13">The sequence shown here is derived from an EMBL/GenBank/DDBJ whole genome shotgun (WGS) entry which is preliminary data.</text>
</comment>
<evidence type="ECO:0000256" key="2">
    <source>
        <dbReference type="ARBA" id="ARBA00022475"/>
    </source>
</evidence>
<dbReference type="SUPFAM" id="SSF53448">
    <property type="entry name" value="Nucleotide-diphospho-sugar transferases"/>
    <property type="match status" value="1"/>
</dbReference>
<dbReference type="Gene3D" id="3.90.550.10">
    <property type="entry name" value="Spore Coat Polysaccharide Biosynthesis Protein SpsA, Chain A"/>
    <property type="match status" value="1"/>
</dbReference>
<dbReference type="RefSeq" id="WP_278674299.1">
    <property type="nucleotide sequence ID" value="NZ_DYVT01000017.1"/>
</dbReference>
<feature type="transmembrane region" description="Helical" evidence="11">
    <location>
        <begin position="6"/>
        <end position="25"/>
    </location>
</feature>
<keyword evidence="11" id="KW-1133">Transmembrane helix</keyword>
<dbReference type="GO" id="GO:0016757">
    <property type="term" value="F:glycosyltransferase activity"/>
    <property type="evidence" value="ECO:0007669"/>
    <property type="project" value="UniProtKB-KW"/>
</dbReference>
<dbReference type="Pfam" id="PF00535">
    <property type="entry name" value="Glycos_transf_2"/>
    <property type="match status" value="1"/>
</dbReference>
<evidence type="ECO:0000256" key="9">
    <source>
        <dbReference type="ARBA" id="ARBA00038120"/>
    </source>
</evidence>
<evidence type="ECO:0000256" key="5">
    <source>
        <dbReference type="ARBA" id="ARBA00022746"/>
    </source>
</evidence>
<evidence type="ECO:0000259" key="12">
    <source>
        <dbReference type="Pfam" id="PF00535"/>
    </source>
</evidence>
<comment type="subcellular location">
    <subcellularLocation>
        <location evidence="1">Cell membrane</location>
    </subcellularLocation>
</comment>
<keyword evidence="2" id="KW-1003">Cell membrane</keyword>
<dbReference type="InterPro" id="IPR029044">
    <property type="entry name" value="Nucleotide-diphossugar_trans"/>
</dbReference>
<dbReference type="InterPro" id="IPR001173">
    <property type="entry name" value="Glyco_trans_2-like"/>
</dbReference>
<evidence type="ECO:0000256" key="7">
    <source>
        <dbReference type="ARBA" id="ARBA00037281"/>
    </source>
</evidence>
<comment type="function">
    <text evidence="7">Catalyzes the glycosylation of 4,4'-diaponeurosporenoate, i.e. the esterification of glucose at the C1'' position with the carboxyl group of 4,4'-diaponeurosporenic acid, to form glycosyl-4,4'-diaponeurosporenoate. This is a step in the biosynthesis of staphyloxanthin, an orange pigment present in most staphylococci strains.</text>
</comment>